<evidence type="ECO:0000313" key="5">
    <source>
        <dbReference type="EMBL" id="EAY24993.1"/>
    </source>
</evidence>
<keyword evidence="3" id="KW-0812">Transmembrane</keyword>
<dbReference type="Pfam" id="PF13585">
    <property type="entry name" value="CHU_C"/>
    <property type="match status" value="1"/>
</dbReference>
<evidence type="ECO:0000256" key="2">
    <source>
        <dbReference type="SAM" id="MobiDB-lite"/>
    </source>
</evidence>
<reference evidence="5 6" key="1">
    <citation type="submission" date="2007-01" db="EMBL/GenBank/DDBJ databases">
        <authorList>
            <person name="Haygood M."/>
            <person name="Podell S."/>
            <person name="Anderson C."/>
            <person name="Hopkinson B."/>
            <person name="Roe K."/>
            <person name="Barbeau K."/>
            <person name="Gaasterland T."/>
            <person name="Ferriera S."/>
            <person name="Johnson J."/>
            <person name="Kravitz S."/>
            <person name="Beeson K."/>
            <person name="Sutton G."/>
            <person name="Rogers Y.-H."/>
            <person name="Friedman R."/>
            <person name="Frazier M."/>
            <person name="Venter J.C."/>
        </authorList>
    </citation>
    <scope>NUCLEOTIDE SEQUENCE [LARGE SCALE GENOMIC DNA]</scope>
    <source>
        <strain evidence="5 6">ATCC 23134</strain>
    </source>
</reference>
<evidence type="ECO:0000256" key="1">
    <source>
        <dbReference type="ARBA" id="ARBA00022729"/>
    </source>
</evidence>
<dbReference type="InterPro" id="IPR001322">
    <property type="entry name" value="Lamin_tail_dom"/>
</dbReference>
<dbReference type="PROSITE" id="PS51841">
    <property type="entry name" value="LTD"/>
    <property type="match status" value="2"/>
</dbReference>
<gene>
    <name evidence="5" type="ORF">M23134_03707</name>
</gene>
<sequence>MLTCEVLSYKKIPPILGVVFSVYYKLPQIMRHQQLFTLLFFVLLPWAGIAQFTDDFTDGNFTADPVWSGNTSIFTVVGGELRNNDAGAGTSYLSTPSTATNEWVFRVRMTYNPSGSNYSRVYLMSDNADLSAAVLKGYYVEFGRSGDDIDLVKQNDATRTVIIAGSGGVMNASSNNIGVRVTRSASGNWTLKADLTGDTDFSTNIGSVTDNDFTASTHFGVYCVYTSTRKDKIFFDNIAVSQPPQINTTSATSVTQLDVTFNEEVDQTTAETASNYSVNNGVGNATTAILDGTNKALVHLTFSNSFATSNTLTVNNVADLFGNAITTAQTSNFTIDIAPPTIASVQVLSATTVEVTFNENVDQTTAETLTNYSIDNGIGNPATATLDGTNKALAHLTLGSPLIDLTNYTLTIENVKDLANNAITSASQGFQYLAPYTPSQRDIVINEIFADPSPQVGLPEVEFVELFNATNRPIDISGWKLDGVNTSGFPTFVLKSGEFVVLTSPGNEGLFSGNVLSWGGSGTLTNGGEVLTLTNASDQVVDRVNYSDEWYNDNNKSNGGYSLEQMNPTTRCTGTNNWTASSSASGGTPGAQNSVFDTTPDQKAPTINLTSLKNDSTLAIQFSEPMDSVKLKTALHYSFDNGLTVKSVTAIAPAYTVVEVQFSGSLQTGVAYTITTANLTDCIGNALSGTTARFGKGSTPTYHELVITELMADPSPTIGLPEREFVEILNRSGKVIELKGVLLTDGSDTAIVANQTPVFPGEYLILTTSSAVDDLSFFGRVLGISNFPSLANSGELLVLRNAAGQLLHSVHYRDSWYQDDTKEDGGYTLEMIDTGNPCGELDNWKAATATVGGTPGKVNSVKAANPDQNAPQILKAEAFIKDTITVTFNEKMDSTSLASATYALNNGASVAGVEIISPEFKQVKLKVATDLQLKTVYTLIINNALDCSGNTIASKNSTTFAVTEQGDATDIVLNEVLFNPRTGGVDFVEIYNVSDKFINLKDWKLANVDSDGNVANQKAMTTENNVLPPQHYRILTTDKANIQSNYPKAPDSTFLVMPTLPGYNDDEGSVILINNEDKLMQRFDYKDDFHFSLIDDKNGVSLERIRFTALTNTPNSWHSAASSEGFATPGYRNSQTRTDGVGDPVSLDFSAITPNGDGDRDFTTINYKFAQSGITISLTVFDKYGRKIKTLAQNDLAATEGFYTWDGTNDAGQKAGMGYYIIYIETFSLNGEKNRYKKPIVVGARF</sequence>
<dbReference type="Pfam" id="PF13205">
    <property type="entry name" value="Big_5"/>
    <property type="match status" value="2"/>
</dbReference>
<dbReference type="InterPro" id="IPR036415">
    <property type="entry name" value="Lamin_tail_dom_sf"/>
</dbReference>
<dbReference type="Gene3D" id="2.60.40.1220">
    <property type="match status" value="4"/>
</dbReference>
<evidence type="ECO:0000259" key="4">
    <source>
        <dbReference type="PROSITE" id="PS51841"/>
    </source>
</evidence>
<evidence type="ECO:0000256" key="3">
    <source>
        <dbReference type="SAM" id="Phobius"/>
    </source>
</evidence>
<feature type="region of interest" description="Disordered" evidence="2">
    <location>
        <begin position="573"/>
        <end position="607"/>
    </location>
</feature>
<protein>
    <recommendedName>
        <fullName evidence="4">LTD domain-containing protein</fullName>
    </recommendedName>
</protein>
<keyword evidence="3" id="KW-0472">Membrane</keyword>
<organism evidence="5 6">
    <name type="scientific">Microscilla marina ATCC 23134</name>
    <dbReference type="NCBI Taxonomy" id="313606"/>
    <lineage>
        <taxon>Bacteria</taxon>
        <taxon>Pseudomonadati</taxon>
        <taxon>Bacteroidota</taxon>
        <taxon>Cytophagia</taxon>
        <taxon>Cytophagales</taxon>
        <taxon>Microscillaceae</taxon>
        <taxon>Microscilla</taxon>
    </lineage>
</organism>
<dbReference type="AlphaFoldDB" id="A1ZXB9"/>
<feature type="domain" description="LTD" evidence="4">
    <location>
        <begin position="956"/>
        <end position="1087"/>
    </location>
</feature>
<accession>A1ZXB9</accession>
<keyword evidence="3" id="KW-1133">Transmembrane helix</keyword>
<dbReference type="InterPro" id="IPR014755">
    <property type="entry name" value="Cu-Rt/internalin_Ig-like"/>
</dbReference>
<dbReference type="Gene3D" id="2.60.40.4070">
    <property type="match status" value="1"/>
</dbReference>
<dbReference type="eggNOG" id="COG4288">
    <property type="taxonomic scope" value="Bacteria"/>
</dbReference>
<dbReference type="eggNOG" id="COG0747">
    <property type="taxonomic scope" value="Bacteria"/>
</dbReference>
<feature type="compositionally biased region" description="Low complexity" evidence="2">
    <location>
        <begin position="573"/>
        <end position="586"/>
    </location>
</feature>
<dbReference type="OrthoDB" id="9758406at2"/>
<dbReference type="Gene3D" id="2.60.40.1260">
    <property type="entry name" value="Lamin Tail domain"/>
    <property type="match status" value="2"/>
</dbReference>
<comment type="caution">
    <text evidence="5">The sequence shown here is derived from an EMBL/GenBank/DDBJ whole genome shotgun (WGS) entry which is preliminary data.</text>
</comment>
<feature type="compositionally biased region" description="Polar residues" evidence="2">
    <location>
        <begin position="592"/>
        <end position="607"/>
    </location>
</feature>
<dbReference type="EMBL" id="AAWS01000057">
    <property type="protein sequence ID" value="EAY24993.1"/>
    <property type="molecule type" value="Genomic_DNA"/>
</dbReference>
<dbReference type="eggNOG" id="COG5337">
    <property type="taxonomic scope" value="Bacteria"/>
</dbReference>
<proteinExistence type="predicted"/>
<dbReference type="Proteomes" id="UP000004095">
    <property type="component" value="Unassembled WGS sequence"/>
</dbReference>
<dbReference type="SUPFAM" id="SSF74853">
    <property type="entry name" value="Lamin A/C globular tail domain"/>
    <property type="match status" value="2"/>
</dbReference>
<name>A1ZXB9_MICM2</name>
<evidence type="ECO:0000313" key="6">
    <source>
        <dbReference type="Proteomes" id="UP000004095"/>
    </source>
</evidence>
<keyword evidence="6" id="KW-1185">Reference proteome</keyword>
<dbReference type="InterPro" id="IPR032812">
    <property type="entry name" value="SbsA_Ig"/>
</dbReference>
<dbReference type="Pfam" id="PF00932">
    <property type="entry name" value="LTD"/>
    <property type="match status" value="3"/>
</dbReference>
<feature type="domain" description="LTD" evidence="4">
    <location>
        <begin position="428"/>
        <end position="548"/>
    </location>
</feature>
<keyword evidence="1" id="KW-0732">Signal</keyword>
<feature type="region of interest" description="Disordered" evidence="2">
    <location>
        <begin position="1118"/>
        <end position="1139"/>
    </location>
</feature>
<feature type="transmembrane region" description="Helical" evidence="3">
    <location>
        <begin position="35"/>
        <end position="53"/>
    </location>
</feature>